<evidence type="ECO:0000256" key="4">
    <source>
        <dbReference type="ARBA" id="ARBA00023136"/>
    </source>
</evidence>
<feature type="transmembrane region" description="Helical" evidence="6">
    <location>
        <begin position="315"/>
        <end position="334"/>
    </location>
</feature>
<dbReference type="OrthoDB" id="1808577at2"/>
<evidence type="ECO:0000256" key="6">
    <source>
        <dbReference type="SAM" id="Phobius"/>
    </source>
</evidence>
<sequence>MPGIVTKTAKTAKRVESRPLLYLNLRVFIWPGLALILMISPLLRGLFFRPERLLMEMVVAVVFALWVADRVITRSRALNWEAMDTAALVFLVTYILSLSGAVSRPDAVGGLLEVLMYFLLYLMLSRLAAGRCLTRALAFIYWAGVAVAAVSLGAATGYIHFPGAVVNNALYSTFQYKNTGAAYLLATGVIGLILQGRRWRLADLVIYGLGYYLGAVVILGSQSRGGWVLFPLIHLALLLLLPRAYRNRCLYALMVNLGAALVISRRFLPAVLAGQQVYAMKLLLAGVLAVIVVHAIVYSASNYLAGRAEARVRRFLALGAMIYLGLAVAAYTYYAAQAFPQAAQGFVPGQVAARAGTISGYEPSFQQRLQYYRDALKIIKDHPLTGTGGGGWNALYHRYQPYQYFTTEVHNHFLQVGVEAGLPGLGAFLALFVTMFGRLYRLYRERDEDAGEEAGDPWPATWGAGTAALALAAHGFFDFDLSLPAVALTLWATLALVRASTPAAGAGVNGWEGGRGTEPPGERGPGWKERHGSWRRHPGEYLSTLNRRLDKLLARPVVSSLAGIIIAAALFIPANAFYRAGVTGADAARAMQAGDLDRARVLYEQAHRLDPFLASYLADLAQVNTALGLSRNDEALQAAARSQAALAARREPYNPRIRATLAQVYFLQGYINEAVAEAEAVIAANPWDIGAYEGLGQMYLGAAGYLERFGLQKEALPYLAKARELPARVAAREQKIVSGPYPWQGPRFTVTPALHFISGQALYLLGDWEGAVTALRSAWQDGGLREKAAPWLAAALARSGAPNQAEKIMQDYPAAREEYQKLQERKG</sequence>
<feature type="transmembrane region" description="Helical" evidence="6">
    <location>
        <begin position="85"/>
        <end position="102"/>
    </location>
</feature>
<dbReference type="InterPro" id="IPR011990">
    <property type="entry name" value="TPR-like_helical_dom_sf"/>
</dbReference>
<feature type="domain" description="O-antigen ligase-related" evidence="7">
    <location>
        <begin position="285"/>
        <end position="429"/>
    </location>
</feature>
<evidence type="ECO:0000313" key="8">
    <source>
        <dbReference type="EMBL" id="QGP92645.1"/>
    </source>
</evidence>
<accession>A0A6I5ZSS4</accession>
<dbReference type="Pfam" id="PF04932">
    <property type="entry name" value="Wzy_C"/>
    <property type="match status" value="1"/>
</dbReference>
<dbReference type="Gene3D" id="1.25.40.10">
    <property type="entry name" value="Tetratricopeptide repeat domain"/>
    <property type="match status" value="1"/>
</dbReference>
<protein>
    <submittedName>
        <fullName evidence="8">O-Antigen ligase</fullName>
    </submittedName>
</protein>
<feature type="compositionally biased region" description="Gly residues" evidence="5">
    <location>
        <begin position="507"/>
        <end position="516"/>
    </location>
</feature>
<evidence type="ECO:0000256" key="5">
    <source>
        <dbReference type="SAM" id="MobiDB-lite"/>
    </source>
</evidence>
<dbReference type="InterPro" id="IPR051533">
    <property type="entry name" value="WaaL-like"/>
</dbReference>
<name>A0A6I5ZSS4_9FIRM</name>
<evidence type="ECO:0000313" key="9">
    <source>
        <dbReference type="Proteomes" id="UP000425916"/>
    </source>
</evidence>
<comment type="subcellular location">
    <subcellularLocation>
        <location evidence="1">Membrane</location>
        <topology evidence="1">Multi-pass membrane protein</topology>
    </subcellularLocation>
</comment>
<evidence type="ECO:0000259" key="7">
    <source>
        <dbReference type="Pfam" id="PF04932"/>
    </source>
</evidence>
<dbReference type="PANTHER" id="PTHR37422">
    <property type="entry name" value="TEICHURONIC ACID BIOSYNTHESIS PROTEIN TUAE"/>
    <property type="match status" value="1"/>
</dbReference>
<feature type="transmembrane region" description="Helical" evidence="6">
    <location>
        <begin position="108"/>
        <end position="124"/>
    </location>
</feature>
<dbReference type="GO" id="GO:0016020">
    <property type="term" value="C:membrane"/>
    <property type="evidence" value="ECO:0007669"/>
    <property type="project" value="UniProtKB-SubCell"/>
</dbReference>
<dbReference type="RefSeq" id="WP_156273514.1">
    <property type="nucleotide sequence ID" value="NZ_CP046244.1"/>
</dbReference>
<evidence type="ECO:0000256" key="2">
    <source>
        <dbReference type="ARBA" id="ARBA00022692"/>
    </source>
</evidence>
<feature type="transmembrane region" description="Helical" evidence="6">
    <location>
        <begin position="53"/>
        <end position="73"/>
    </location>
</feature>
<gene>
    <name evidence="8" type="ORF">MGLY_20320</name>
</gene>
<organism evidence="8 9">
    <name type="scientific">Neomoorella glycerini</name>
    <dbReference type="NCBI Taxonomy" id="55779"/>
    <lineage>
        <taxon>Bacteria</taxon>
        <taxon>Bacillati</taxon>
        <taxon>Bacillota</taxon>
        <taxon>Clostridia</taxon>
        <taxon>Neomoorellales</taxon>
        <taxon>Neomoorellaceae</taxon>
        <taxon>Neomoorella</taxon>
    </lineage>
</organism>
<evidence type="ECO:0000256" key="3">
    <source>
        <dbReference type="ARBA" id="ARBA00022989"/>
    </source>
</evidence>
<feature type="transmembrane region" description="Helical" evidence="6">
    <location>
        <begin position="249"/>
        <end position="268"/>
    </location>
</feature>
<dbReference type="AlphaFoldDB" id="A0A6I5ZSS4"/>
<keyword evidence="3 6" id="KW-1133">Transmembrane helix</keyword>
<keyword evidence="9" id="KW-1185">Reference proteome</keyword>
<feature type="region of interest" description="Disordered" evidence="5">
    <location>
        <begin position="507"/>
        <end position="532"/>
    </location>
</feature>
<feature type="transmembrane region" description="Helical" evidence="6">
    <location>
        <begin position="21"/>
        <end position="47"/>
    </location>
</feature>
<feature type="transmembrane region" description="Helical" evidence="6">
    <location>
        <begin position="173"/>
        <end position="194"/>
    </location>
</feature>
<feature type="transmembrane region" description="Helical" evidence="6">
    <location>
        <begin position="280"/>
        <end position="303"/>
    </location>
</feature>
<keyword evidence="8" id="KW-0436">Ligase</keyword>
<keyword evidence="4 6" id="KW-0472">Membrane</keyword>
<feature type="transmembrane region" description="Helical" evidence="6">
    <location>
        <begin position="136"/>
        <end position="161"/>
    </location>
</feature>
<dbReference type="PANTHER" id="PTHR37422:SF23">
    <property type="entry name" value="TEICHURONIC ACID BIOSYNTHESIS PROTEIN TUAE"/>
    <property type="match status" value="1"/>
</dbReference>
<feature type="transmembrane region" description="Helical" evidence="6">
    <location>
        <begin position="201"/>
        <end position="219"/>
    </location>
</feature>
<dbReference type="Proteomes" id="UP000425916">
    <property type="component" value="Chromosome"/>
</dbReference>
<proteinExistence type="predicted"/>
<feature type="transmembrane region" description="Helical" evidence="6">
    <location>
        <begin position="225"/>
        <end position="242"/>
    </location>
</feature>
<keyword evidence="2 6" id="KW-0812">Transmembrane</keyword>
<feature type="transmembrane region" description="Helical" evidence="6">
    <location>
        <begin position="552"/>
        <end position="572"/>
    </location>
</feature>
<dbReference type="GO" id="GO:0016874">
    <property type="term" value="F:ligase activity"/>
    <property type="evidence" value="ECO:0007669"/>
    <property type="project" value="UniProtKB-KW"/>
</dbReference>
<evidence type="ECO:0000256" key="1">
    <source>
        <dbReference type="ARBA" id="ARBA00004141"/>
    </source>
</evidence>
<dbReference type="SUPFAM" id="SSF48452">
    <property type="entry name" value="TPR-like"/>
    <property type="match status" value="1"/>
</dbReference>
<reference evidence="8 9" key="1">
    <citation type="submission" date="2019-11" db="EMBL/GenBank/DDBJ databases">
        <title>Genome sequence of Moorella glycerini DSM11254.</title>
        <authorList>
            <person name="Poehlein A."/>
            <person name="Boeer T."/>
            <person name="Daniel R."/>
        </authorList>
    </citation>
    <scope>NUCLEOTIDE SEQUENCE [LARGE SCALE GENOMIC DNA]</scope>
    <source>
        <strain evidence="8 9">DSM 11254</strain>
    </source>
</reference>
<dbReference type="EMBL" id="CP046244">
    <property type="protein sequence ID" value="QGP92645.1"/>
    <property type="molecule type" value="Genomic_DNA"/>
</dbReference>
<dbReference type="InterPro" id="IPR007016">
    <property type="entry name" value="O-antigen_ligase-rel_domated"/>
</dbReference>
<feature type="transmembrane region" description="Helical" evidence="6">
    <location>
        <begin position="420"/>
        <end position="440"/>
    </location>
</feature>